<accession>A0A9D4CBN6</accession>
<protein>
    <recommendedName>
        <fullName evidence="4">Secreted protein</fullName>
    </recommendedName>
</protein>
<dbReference type="AlphaFoldDB" id="A0A9D4CBN6"/>
<gene>
    <name evidence="2" type="ORF">DPMN_063408</name>
</gene>
<evidence type="ECO:0008006" key="4">
    <source>
        <dbReference type="Google" id="ProtNLM"/>
    </source>
</evidence>
<keyword evidence="1" id="KW-0732">Signal</keyword>
<evidence type="ECO:0000313" key="2">
    <source>
        <dbReference type="EMBL" id="KAH3720509.1"/>
    </source>
</evidence>
<keyword evidence="3" id="KW-1185">Reference proteome</keyword>
<feature type="chain" id="PRO_5039461544" description="Secreted protein" evidence="1">
    <location>
        <begin position="29"/>
        <end position="106"/>
    </location>
</feature>
<reference evidence="2" key="2">
    <citation type="submission" date="2020-11" db="EMBL/GenBank/DDBJ databases">
        <authorList>
            <person name="McCartney M.A."/>
            <person name="Auch B."/>
            <person name="Kono T."/>
            <person name="Mallez S."/>
            <person name="Becker A."/>
            <person name="Gohl D.M."/>
            <person name="Silverstein K.A.T."/>
            <person name="Koren S."/>
            <person name="Bechman K.B."/>
            <person name="Herman A."/>
            <person name="Abrahante J.E."/>
            <person name="Garbe J."/>
        </authorList>
    </citation>
    <scope>NUCLEOTIDE SEQUENCE</scope>
    <source>
        <strain evidence="2">Duluth1</strain>
        <tissue evidence="2">Whole animal</tissue>
    </source>
</reference>
<sequence>MYHKRSAIRIPMTVILMVISKTCRVVTAIDCYVCTSDEDNCGTNVNEEQLILEQKLGRVRMQVMRQRVQIDRHSLEHGDPKLRSGFIEHVQGHPRLRTLHVHHDVL</sequence>
<reference evidence="2" key="1">
    <citation type="journal article" date="2019" name="bioRxiv">
        <title>The Genome of the Zebra Mussel, Dreissena polymorpha: A Resource for Invasive Species Research.</title>
        <authorList>
            <person name="McCartney M.A."/>
            <person name="Auch B."/>
            <person name="Kono T."/>
            <person name="Mallez S."/>
            <person name="Zhang Y."/>
            <person name="Obille A."/>
            <person name="Becker A."/>
            <person name="Abrahante J.E."/>
            <person name="Garbe J."/>
            <person name="Badalamenti J.P."/>
            <person name="Herman A."/>
            <person name="Mangelson H."/>
            <person name="Liachko I."/>
            <person name="Sullivan S."/>
            <person name="Sone E.D."/>
            <person name="Koren S."/>
            <person name="Silverstein K.A.T."/>
            <person name="Beckman K.B."/>
            <person name="Gohl D.M."/>
        </authorList>
    </citation>
    <scope>NUCLEOTIDE SEQUENCE</scope>
    <source>
        <strain evidence="2">Duluth1</strain>
        <tissue evidence="2">Whole animal</tissue>
    </source>
</reference>
<name>A0A9D4CBN6_DREPO</name>
<comment type="caution">
    <text evidence="2">The sequence shown here is derived from an EMBL/GenBank/DDBJ whole genome shotgun (WGS) entry which is preliminary data.</text>
</comment>
<proteinExistence type="predicted"/>
<dbReference type="EMBL" id="JAIWYP010000013">
    <property type="protein sequence ID" value="KAH3720509.1"/>
    <property type="molecule type" value="Genomic_DNA"/>
</dbReference>
<dbReference type="Proteomes" id="UP000828390">
    <property type="component" value="Unassembled WGS sequence"/>
</dbReference>
<organism evidence="2 3">
    <name type="scientific">Dreissena polymorpha</name>
    <name type="common">Zebra mussel</name>
    <name type="synonym">Mytilus polymorpha</name>
    <dbReference type="NCBI Taxonomy" id="45954"/>
    <lineage>
        <taxon>Eukaryota</taxon>
        <taxon>Metazoa</taxon>
        <taxon>Spiralia</taxon>
        <taxon>Lophotrochozoa</taxon>
        <taxon>Mollusca</taxon>
        <taxon>Bivalvia</taxon>
        <taxon>Autobranchia</taxon>
        <taxon>Heteroconchia</taxon>
        <taxon>Euheterodonta</taxon>
        <taxon>Imparidentia</taxon>
        <taxon>Neoheterodontei</taxon>
        <taxon>Myida</taxon>
        <taxon>Dreissenoidea</taxon>
        <taxon>Dreissenidae</taxon>
        <taxon>Dreissena</taxon>
    </lineage>
</organism>
<evidence type="ECO:0000313" key="3">
    <source>
        <dbReference type="Proteomes" id="UP000828390"/>
    </source>
</evidence>
<evidence type="ECO:0000256" key="1">
    <source>
        <dbReference type="SAM" id="SignalP"/>
    </source>
</evidence>
<feature type="signal peptide" evidence="1">
    <location>
        <begin position="1"/>
        <end position="28"/>
    </location>
</feature>